<reference evidence="1 2" key="1">
    <citation type="submission" date="2018-06" db="EMBL/GenBank/DDBJ databases">
        <authorList>
            <consortium name="Pathogen Informatics"/>
            <person name="Doyle S."/>
        </authorList>
    </citation>
    <scope>NUCLEOTIDE SEQUENCE [LARGE SCALE GENOMIC DNA]</scope>
    <source>
        <strain evidence="1 2">NCTC5047</strain>
    </source>
</reference>
<evidence type="ECO:0000313" key="1">
    <source>
        <dbReference type="EMBL" id="STT72778.1"/>
    </source>
</evidence>
<dbReference type="EMBL" id="UGLH01000004">
    <property type="protein sequence ID" value="STT72778.1"/>
    <property type="molecule type" value="Genomic_DNA"/>
</dbReference>
<proteinExistence type="predicted"/>
<organism evidence="1 2">
    <name type="scientific">Klebsiella pneumoniae</name>
    <dbReference type="NCBI Taxonomy" id="573"/>
    <lineage>
        <taxon>Bacteria</taxon>
        <taxon>Pseudomonadati</taxon>
        <taxon>Pseudomonadota</taxon>
        <taxon>Gammaproteobacteria</taxon>
        <taxon>Enterobacterales</taxon>
        <taxon>Enterobacteriaceae</taxon>
        <taxon>Klebsiella/Raoultella group</taxon>
        <taxon>Klebsiella</taxon>
        <taxon>Klebsiella pneumoniae complex</taxon>
    </lineage>
</organism>
<protein>
    <submittedName>
        <fullName evidence="1">Phosphoenolpyruvate-dependent PTS family enzyme IIA component</fullName>
    </submittedName>
</protein>
<dbReference type="Proteomes" id="UP000254340">
    <property type="component" value="Unassembled WGS sequence"/>
</dbReference>
<name>A0A377X8Q0_KLEPN</name>
<evidence type="ECO:0000313" key="2">
    <source>
        <dbReference type="Proteomes" id="UP000254340"/>
    </source>
</evidence>
<dbReference type="AlphaFoldDB" id="A0A377X8Q0"/>
<gene>
    <name evidence="1" type="ORF">NCTC5047_00462</name>
</gene>
<sequence>MIDNITLDNLHIGCKASNKAEVIAMIGAEFKAKGYVNQECVHFCWSANIRSRPF</sequence>
<keyword evidence="1" id="KW-0670">Pyruvate</keyword>
<accession>A0A377X8Q0</accession>